<dbReference type="GO" id="GO:0005634">
    <property type="term" value="C:nucleus"/>
    <property type="evidence" value="ECO:0007669"/>
    <property type="project" value="TreeGrafter"/>
</dbReference>
<feature type="region of interest" description="Disordered" evidence="1">
    <location>
        <begin position="1"/>
        <end position="286"/>
    </location>
</feature>
<reference evidence="2" key="1">
    <citation type="submission" date="2025-08" db="UniProtKB">
        <authorList>
            <consortium name="Ensembl"/>
        </authorList>
    </citation>
    <scope>IDENTIFICATION</scope>
</reference>
<dbReference type="InterPro" id="IPR048377">
    <property type="entry name" value="TEX55_DD"/>
</dbReference>
<gene>
    <name evidence="2" type="primary">TEX55</name>
</gene>
<dbReference type="OMA" id="QPCKFEP"/>
<organism evidence="2 3">
    <name type="scientific">Cebus imitator</name>
    <name type="common">Panamanian white-faced capuchin</name>
    <name type="synonym">Cebus capucinus imitator</name>
    <dbReference type="NCBI Taxonomy" id="2715852"/>
    <lineage>
        <taxon>Eukaryota</taxon>
        <taxon>Metazoa</taxon>
        <taxon>Chordata</taxon>
        <taxon>Craniata</taxon>
        <taxon>Vertebrata</taxon>
        <taxon>Euteleostomi</taxon>
        <taxon>Mammalia</taxon>
        <taxon>Eutheria</taxon>
        <taxon>Euarchontoglires</taxon>
        <taxon>Primates</taxon>
        <taxon>Haplorrhini</taxon>
        <taxon>Platyrrhini</taxon>
        <taxon>Cebidae</taxon>
        <taxon>Cebinae</taxon>
        <taxon>Cebus</taxon>
    </lineage>
</organism>
<feature type="compositionally biased region" description="Basic and acidic residues" evidence="1">
    <location>
        <begin position="259"/>
        <end position="271"/>
    </location>
</feature>
<protein>
    <submittedName>
        <fullName evidence="2">Testis expressed 55</fullName>
    </submittedName>
</protein>
<dbReference type="CDD" id="cd22975">
    <property type="entry name" value="DD_TEX55"/>
    <property type="match status" value="1"/>
</dbReference>
<dbReference type="GeneTree" id="ENSGT00940000154487"/>
<keyword evidence="3" id="KW-1185">Reference proteome</keyword>
<evidence type="ECO:0000256" key="1">
    <source>
        <dbReference type="SAM" id="MobiDB-lite"/>
    </source>
</evidence>
<dbReference type="AlphaFoldDB" id="A0A2K5R0Q0"/>
<accession>A0A2K5R0Q0</accession>
<dbReference type="PANTHER" id="PTHR47110:SF1">
    <property type="entry name" value="TESTIS-SPECIFIC EXPRESSED PROTEIN 55"/>
    <property type="match status" value="1"/>
</dbReference>
<proteinExistence type="predicted"/>
<name>A0A2K5R0Q0_CEBIM</name>
<dbReference type="Proteomes" id="UP000233040">
    <property type="component" value="Unassembled WGS sequence"/>
</dbReference>
<feature type="compositionally biased region" description="Basic and acidic residues" evidence="1">
    <location>
        <begin position="139"/>
        <end position="161"/>
    </location>
</feature>
<feature type="compositionally biased region" description="Polar residues" evidence="1">
    <location>
        <begin position="236"/>
        <end position="256"/>
    </location>
</feature>
<feature type="compositionally biased region" description="Basic and acidic residues" evidence="1">
    <location>
        <begin position="171"/>
        <end position="183"/>
    </location>
</feature>
<evidence type="ECO:0000313" key="3">
    <source>
        <dbReference type="Proteomes" id="UP000233040"/>
    </source>
</evidence>
<dbReference type="GO" id="GO:0036126">
    <property type="term" value="C:sperm flagellum"/>
    <property type="evidence" value="ECO:0007669"/>
    <property type="project" value="Ensembl"/>
</dbReference>
<dbReference type="STRING" id="9516.ENSCCAP00000021708"/>
<dbReference type="PANTHER" id="PTHR47110">
    <property type="entry name" value="TESTIS-SPECIFIC EXPRESSED PROTEIN 55"/>
    <property type="match status" value="1"/>
</dbReference>
<sequence length="537" mass="60370">MEEPPQEALAKPLEHEIPAAPSTAGHTNGQKEDDQKNQAKRKADNQNAHRIAGQTVLRVPSQAESNIFSQPTNGVAKQNGHSTPGTMPGGKVSNPVNASDLRAYDQVDQTPSEQTEGKASSQPNNVQSEQSDGQVSGLTEERTAEQIERRLPSQAERRPSEQIDSELSMPSDRRGSRQIDRRMSGQSNQRGSEQTHNKMAGQSERRASEQMDRRMSGQAEQRTSEKIPRRLLSPSEGRTSGQIDSGSSMPSDQRPSVQIDRRMSGKVERRTSVKIHHRSTGLADQGTSEETDFRLYGLADHKTSVKTHHQVYGQATEIAEHQAIDQAHSNADQFPVDKADYSESYQIDHLADRQTNHKVQLSYYGTRGQSEGRTFPLLGNGKEHKEADCRVQPCKFEDSQVDPKSKLSAEMETQHATTIPACNPVDARFTSNFQAKDQAHFQRLPSISSKLNYISSQEKAQALVTKSDEFSETEHRKSYRTSNQAYRRFPCIVYEDPYQVSLQYMEKHHILQIFQQITENLVYEKPEDPLNFMLCQV</sequence>
<dbReference type="Ensembl" id="ENSCCAT00000039203.1">
    <property type="protein sequence ID" value="ENSCCAP00000021708.1"/>
    <property type="gene ID" value="ENSCCAG00000028691.1"/>
</dbReference>
<feature type="compositionally biased region" description="Polar residues" evidence="1">
    <location>
        <begin position="62"/>
        <end position="85"/>
    </location>
</feature>
<feature type="compositionally biased region" description="Basic and acidic residues" evidence="1">
    <location>
        <begin position="29"/>
        <end position="44"/>
    </location>
</feature>
<dbReference type="Pfam" id="PF17819">
    <property type="entry name" value="Tex55"/>
    <property type="match status" value="1"/>
</dbReference>
<reference evidence="2" key="2">
    <citation type="submission" date="2025-09" db="UniProtKB">
        <authorList>
            <consortium name="Ensembl"/>
        </authorList>
    </citation>
    <scope>IDENTIFICATION</scope>
</reference>
<dbReference type="SUPFAM" id="SSF47391">
    <property type="entry name" value="Dimerization-anchoring domain of cAMP-dependent PK regulatory subunit"/>
    <property type="match status" value="1"/>
</dbReference>
<feature type="compositionally biased region" description="Polar residues" evidence="1">
    <location>
        <begin position="184"/>
        <end position="194"/>
    </location>
</feature>
<feature type="compositionally biased region" description="Polar residues" evidence="1">
    <location>
        <begin position="107"/>
        <end position="137"/>
    </location>
</feature>
<dbReference type="InterPro" id="IPR040760">
    <property type="entry name" value="Tex55"/>
</dbReference>
<evidence type="ECO:0000313" key="2">
    <source>
        <dbReference type="Ensembl" id="ENSCCAP00000021708.1"/>
    </source>
</evidence>
<feature type="compositionally biased region" description="Basic and acidic residues" evidence="1">
    <location>
        <begin position="203"/>
        <end position="215"/>
    </location>
</feature>